<sequence>MQFKIVAFVVAALAAAGRAEHSAQNIVSSIDKVSGLLRDATKTAESIGGNSYRGAVPRLVINTRNIIGLLTGEVQNSLAGLPSIGGDNDDGDICEAFNKFTKAQVKFLDTISSKGEVLTGGPAELVIANILHALKGGVDGVAAGVIDGAPTCQTATANKKALDEALDEALESIS</sequence>
<name>A0ABR1HCI9_9HYPO</name>
<evidence type="ECO:0000313" key="2">
    <source>
        <dbReference type="EMBL" id="KAK7418642.1"/>
    </source>
</evidence>
<feature type="signal peptide" evidence="1">
    <location>
        <begin position="1"/>
        <end position="19"/>
    </location>
</feature>
<keyword evidence="1" id="KW-0732">Signal</keyword>
<evidence type="ECO:0000313" key="3">
    <source>
        <dbReference type="Proteomes" id="UP001498476"/>
    </source>
</evidence>
<feature type="chain" id="PRO_5047403445" description="Cell wall galactomannoprotein" evidence="1">
    <location>
        <begin position="20"/>
        <end position="174"/>
    </location>
</feature>
<gene>
    <name evidence="2" type="ORF">QQX98_003831</name>
</gene>
<organism evidence="2 3">
    <name type="scientific">Neonectria punicea</name>
    <dbReference type="NCBI Taxonomy" id="979145"/>
    <lineage>
        <taxon>Eukaryota</taxon>
        <taxon>Fungi</taxon>
        <taxon>Dikarya</taxon>
        <taxon>Ascomycota</taxon>
        <taxon>Pezizomycotina</taxon>
        <taxon>Sordariomycetes</taxon>
        <taxon>Hypocreomycetidae</taxon>
        <taxon>Hypocreales</taxon>
        <taxon>Nectriaceae</taxon>
        <taxon>Neonectria</taxon>
    </lineage>
</organism>
<reference evidence="2 3" key="1">
    <citation type="journal article" date="2025" name="Microbiol. Resour. Announc.">
        <title>Draft genome sequences for Neonectria magnoliae and Neonectria punicea, canker pathogens of Liriodendron tulipifera and Acer saccharum in West Virginia.</title>
        <authorList>
            <person name="Petronek H.M."/>
            <person name="Kasson M.T."/>
            <person name="Metheny A.M."/>
            <person name="Stauder C.M."/>
            <person name="Lovett B."/>
            <person name="Lynch S.C."/>
            <person name="Garnas J.R."/>
            <person name="Kasson L.R."/>
            <person name="Stajich J.E."/>
        </authorList>
    </citation>
    <scope>NUCLEOTIDE SEQUENCE [LARGE SCALE GENOMIC DNA]</scope>
    <source>
        <strain evidence="2 3">NRRL 64653</strain>
    </source>
</reference>
<dbReference type="Proteomes" id="UP001498476">
    <property type="component" value="Unassembled WGS sequence"/>
</dbReference>
<dbReference type="EMBL" id="JAZAVJ010000045">
    <property type="protein sequence ID" value="KAK7418642.1"/>
    <property type="molecule type" value="Genomic_DNA"/>
</dbReference>
<proteinExistence type="predicted"/>
<accession>A0ABR1HCI9</accession>
<keyword evidence="3" id="KW-1185">Reference proteome</keyword>
<protein>
    <recommendedName>
        <fullName evidence="4">Cell wall galactomannoprotein</fullName>
    </recommendedName>
</protein>
<comment type="caution">
    <text evidence="2">The sequence shown here is derived from an EMBL/GenBank/DDBJ whole genome shotgun (WGS) entry which is preliminary data.</text>
</comment>
<evidence type="ECO:0000256" key="1">
    <source>
        <dbReference type="SAM" id="SignalP"/>
    </source>
</evidence>
<evidence type="ECO:0008006" key="4">
    <source>
        <dbReference type="Google" id="ProtNLM"/>
    </source>
</evidence>